<dbReference type="AlphaFoldDB" id="A0AA85JVT3"/>
<dbReference type="SUPFAM" id="SSF56112">
    <property type="entry name" value="Protein kinase-like (PK-like)"/>
    <property type="match status" value="1"/>
</dbReference>
<dbReference type="CDD" id="cd14224">
    <property type="entry name" value="PKc_DYRK2_3"/>
    <property type="match status" value="1"/>
</dbReference>
<dbReference type="EC" id="2.7.12.1" evidence="2"/>
<evidence type="ECO:0000256" key="10">
    <source>
        <dbReference type="ARBA" id="ARBA00049308"/>
    </source>
</evidence>
<evidence type="ECO:0000256" key="6">
    <source>
        <dbReference type="ARBA" id="ARBA00022741"/>
    </source>
</evidence>
<dbReference type="FunFam" id="1.10.510.10:FF:000112">
    <property type="entry name" value="Putative dual specificity tyrosine-phosphorylation-regulated kinase 2"/>
    <property type="match status" value="1"/>
</dbReference>
<dbReference type="Gene3D" id="3.30.10.30">
    <property type="entry name" value="DYRK"/>
    <property type="match status" value="1"/>
</dbReference>
<dbReference type="SMART" id="SM00220">
    <property type="entry name" value="S_TKc"/>
    <property type="match status" value="1"/>
</dbReference>
<dbReference type="PROSITE" id="PS50011">
    <property type="entry name" value="PROTEIN_KINASE_DOM"/>
    <property type="match status" value="1"/>
</dbReference>
<dbReference type="InterPro" id="IPR042521">
    <property type="entry name" value="DYRK"/>
</dbReference>
<keyword evidence="6 12" id="KW-0547">Nucleotide-binding</keyword>
<dbReference type="GO" id="GO:0005737">
    <property type="term" value="C:cytoplasm"/>
    <property type="evidence" value="ECO:0007669"/>
    <property type="project" value="TreeGrafter"/>
</dbReference>
<dbReference type="PROSITE" id="PS00107">
    <property type="entry name" value="PROTEIN_KINASE_ATP"/>
    <property type="match status" value="1"/>
</dbReference>
<evidence type="ECO:0000256" key="13">
    <source>
        <dbReference type="SAM" id="MobiDB-lite"/>
    </source>
</evidence>
<name>A0AA85JVT3_TRIRE</name>
<evidence type="ECO:0000313" key="16">
    <source>
        <dbReference type="WBParaSite" id="TREG1_48770.1"/>
    </source>
</evidence>
<dbReference type="Gene3D" id="3.30.200.20">
    <property type="entry name" value="Phosphorylase Kinase, domain 1"/>
    <property type="match status" value="1"/>
</dbReference>
<dbReference type="FunFam" id="3.30.200.20:FF:000127">
    <property type="entry name" value="Putative dual specificity tyrosine-phosphorylation-regulated kinase 2"/>
    <property type="match status" value="1"/>
</dbReference>
<dbReference type="GO" id="GO:0004712">
    <property type="term" value="F:protein serine/threonine/tyrosine kinase activity"/>
    <property type="evidence" value="ECO:0007669"/>
    <property type="project" value="UniProtKB-EC"/>
</dbReference>
<feature type="domain" description="Protein kinase" evidence="14">
    <location>
        <begin position="261"/>
        <end position="574"/>
    </location>
</feature>
<evidence type="ECO:0000256" key="11">
    <source>
        <dbReference type="ARBA" id="ARBA00051680"/>
    </source>
</evidence>
<evidence type="ECO:0000256" key="8">
    <source>
        <dbReference type="ARBA" id="ARBA00022840"/>
    </source>
</evidence>
<feature type="region of interest" description="Disordered" evidence="13">
    <location>
        <begin position="82"/>
        <end position="117"/>
    </location>
</feature>
<keyword evidence="4" id="KW-0597">Phosphoprotein</keyword>
<keyword evidence="7" id="KW-0418">Kinase</keyword>
<keyword evidence="15" id="KW-1185">Reference proteome</keyword>
<protein>
    <recommendedName>
        <fullName evidence="2">dual-specificity kinase</fullName>
        <ecNumber evidence="2">2.7.12.1</ecNumber>
    </recommendedName>
</protein>
<accession>A0AA85JVT3</accession>
<evidence type="ECO:0000256" key="5">
    <source>
        <dbReference type="ARBA" id="ARBA00022679"/>
    </source>
</evidence>
<sequence length="748" mass="82702">MFSIDKGAAHSHLPPLIGMNNAAVGNDNINSLITSSTSTSGAGNSNNNVRSMLNITQLYEDRQQKHYGDNISIATVSNSLHLPNVSVGQNNPQGNHHGNRPGDRSGIKGNYSPTKHHSLKIETQMNSLKIRNRAAACGGGGGGGSGTFNGVSTNTGQTTNCTNETTNFSAQPPIPNDTLCINSLSNQMITSSLTPEMALKLYVHKLSAYEHHEIFNYPNVYFVGHNAKKRNGVLGTVNNCGYDDDQGSYMHTAHDHVAYRYEVLKVLGKGSFGQVVKAYDHKNGVYVALKMVRNEKRFTNQAAEEIRILEQLKQQDKDNTRNVVHIFEHFTFRNHVCMTFELLSMNLYELIKRSKFQGFPLQLVRKFAHSILVCLDMLHRNKIIHCDLKPENILLKQQGRSGIKVIDFGSSCYESQRIYTYIQSRFYRAPEVILGFKYGTPIDMWSFGCILAELLTGAPIFPGEDEGDQLACIIELLGMPPQKLLDQCRRVRHFFSTTHGYPRYCMATDADGRVVLRPSKSKRGKVRGTPGSRSLVTALNGCEDAVFLDFLRRCLQWLPEERMTPREAFRHEWLRRKLPKPPEVGKTSSSISVAHTTQLPPSAQTAANTATTMTFNASVSIPTFGNTVSNIPTTVSGVNTDPLVCTSSAENKSFQTSVPTSREPTKITATVPISAISASLAISEPISIMSVKKSVSNTYIASVTATIPETELAMTTTSDSLQDAGDRRRPFDEKIISIPNTKENECKR</sequence>
<comment type="similarity">
    <text evidence="1">Belongs to the protein kinase superfamily. CMGC Ser/Thr protein kinase family. MNB/DYRK subfamily.</text>
</comment>
<dbReference type="Gene3D" id="1.10.510.10">
    <property type="entry name" value="Transferase(Phosphotransferase) domain 1"/>
    <property type="match status" value="1"/>
</dbReference>
<evidence type="ECO:0000256" key="7">
    <source>
        <dbReference type="ARBA" id="ARBA00022777"/>
    </source>
</evidence>
<dbReference type="InterPro" id="IPR008271">
    <property type="entry name" value="Ser/Thr_kinase_AS"/>
</dbReference>
<proteinExistence type="inferred from homology"/>
<dbReference type="PANTHER" id="PTHR24058:SF112">
    <property type="entry name" value="DUAL SPECIFICITY TYROSINE-PHOSPHORYLATION-REGULATED KINASE 3 HOMOLOG-RELATED"/>
    <property type="match status" value="1"/>
</dbReference>
<dbReference type="InterPro" id="IPR050494">
    <property type="entry name" value="Ser_Thr_dual-spec_kinase"/>
</dbReference>
<feature type="binding site" evidence="12">
    <location>
        <position position="290"/>
    </location>
    <ligand>
        <name>ATP</name>
        <dbReference type="ChEBI" id="CHEBI:30616"/>
    </ligand>
</feature>
<keyword evidence="5" id="KW-0808">Transferase</keyword>
<evidence type="ECO:0000256" key="2">
    <source>
        <dbReference type="ARBA" id="ARBA00013203"/>
    </source>
</evidence>
<dbReference type="GO" id="GO:0005634">
    <property type="term" value="C:nucleus"/>
    <property type="evidence" value="ECO:0007669"/>
    <property type="project" value="TreeGrafter"/>
</dbReference>
<keyword evidence="3" id="KW-0723">Serine/threonine-protein kinase</keyword>
<evidence type="ECO:0000256" key="4">
    <source>
        <dbReference type="ARBA" id="ARBA00022553"/>
    </source>
</evidence>
<evidence type="ECO:0000256" key="1">
    <source>
        <dbReference type="ARBA" id="ARBA00008867"/>
    </source>
</evidence>
<dbReference type="WBParaSite" id="TREG1_48770.1">
    <property type="protein sequence ID" value="TREG1_48770.1"/>
    <property type="gene ID" value="TREG1_48770"/>
</dbReference>
<evidence type="ECO:0000256" key="9">
    <source>
        <dbReference type="ARBA" id="ARBA00049003"/>
    </source>
</evidence>
<dbReference type="PANTHER" id="PTHR24058">
    <property type="entry name" value="DUAL SPECIFICITY PROTEIN KINASE"/>
    <property type="match status" value="1"/>
</dbReference>
<evidence type="ECO:0000256" key="12">
    <source>
        <dbReference type="PROSITE-ProRule" id="PRU10141"/>
    </source>
</evidence>
<dbReference type="GO" id="GO:0005524">
    <property type="term" value="F:ATP binding"/>
    <property type="evidence" value="ECO:0007669"/>
    <property type="project" value="UniProtKB-UniRule"/>
</dbReference>
<comment type="catalytic activity">
    <reaction evidence="10">
        <text>L-threonyl-[protein] + ATP = O-phospho-L-threonyl-[protein] + ADP + H(+)</text>
        <dbReference type="Rhea" id="RHEA:46608"/>
        <dbReference type="Rhea" id="RHEA-COMP:11060"/>
        <dbReference type="Rhea" id="RHEA-COMP:11605"/>
        <dbReference type="ChEBI" id="CHEBI:15378"/>
        <dbReference type="ChEBI" id="CHEBI:30013"/>
        <dbReference type="ChEBI" id="CHEBI:30616"/>
        <dbReference type="ChEBI" id="CHEBI:61977"/>
        <dbReference type="ChEBI" id="CHEBI:456216"/>
        <dbReference type="EC" id="2.7.12.1"/>
    </reaction>
</comment>
<dbReference type="GO" id="GO:0005856">
    <property type="term" value="C:cytoskeleton"/>
    <property type="evidence" value="ECO:0007669"/>
    <property type="project" value="TreeGrafter"/>
</dbReference>
<dbReference type="PROSITE" id="PS00108">
    <property type="entry name" value="PROTEIN_KINASE_ST"/>
    <property type="match status" value="1"/>
</dbReference>
<reference evidence="15" key="1">
    <citation type="submission" date="2022-06" db="EMBL/GenBank/DDBJ databases">
        <authorList>
            <person name="Berger JAMES D."/>
            <person name="Berger JAMES D."/>
        </authorList>
    </citation>
    <scope>NUCLEOTIDE SEQUENCE [LARGE SCALE GENOMIC DNA]</scope>
</reference>
<evidence type="ECO:0000256" key="3">
    <source>
        <dbReference type="ARBA" id="ARBA00022527"/>
    </source>
</evidence>
<dbReference type="InterPro" id="IPR000719">
    <property type="entry name" value="Prot_kinase_dom"/>
</dbReference>
<evidence type="ECO:0000313" key="15">
    <source>
        <dbReference type="Proteomes" id="UP000050795"/>
    </source>
</evidence>
<dbReference type="InterPro" id="IPR011009">
    <property type="entry name" value="Kinase-like_dom_sf"/>
</dbReference>
<dbReference type="InterPro" id="IPR017441">
    <property type="entry name" value="Protein_kinase_ATP_BS"/>
</dbReference>
<dbReference type="GO" id="GO:0004674">
    <property type="term" value="F:protein serine/threonine kinase activity"/>
    <property type="evidence" value="ECO:0007669"/>
    <property type="project" value="UniProtKB-KW"/>
</dbReference>
<comment type="catalytic activity">
    <reaction evidence="9">
        <text>L-seryl-[protein] + ATP = O-phospho-L-seryl-[protein] + ADP + H(+)</text>
        <dbReference type="Rhea" id="RHEA:17989"/>
        <dbReference type="Rhea" id="RHEA-COMP:9863"/>
        <dbReference type="Rhea" id="RHEA-COMP:11604"/>
        <dbReference type="ChEBI" id="CHEBI:15378"/>
        <dbReference type="ChEBI" id="CHEBI:29999"/>
        <dbReference type="ChEBI" id="CHEBI:30616"/>
        <dbReference type="ChEBI" id="CHEBI:83421"/>
        <dbReference type="ChEBI" id="CHEBI:456216"/>
        <dbReference type="EC" id="2.7.12.1"/>
    </reaction>
</comment>
<organism evidence="15 16">
    <name type="scientific">Trichobilharzia regenti</name>
    <name type="common">Nasal bird schistosome</name>
    <dbReference type="NCBI Taxonomy" id="157069"/>
    <lineage>
        <taxon>Eukaryota</taxon>
        <taxon>Metazoa</taxon>
        <taxon>Spiralia</taxon>
        <taxon>Lophotrochozoa</taxon>
        <taxon>Platyhelminthes</taxon>
        <taxon>Trematoda</taxon>
        <taxon>Digenea</taxon>
        <taxon>Strigeidida</taxon>
        <taxon>Schistosomatoidea</taxon>
        <taxon>Schistosomatidae</taxon>
        <taxon>Trichobilharzia</taxon>
    </lineage>
</organism>
<dbReference type="Pfam" id="PF00069">
    <property type="entry name" value="Pkinase"/>
    <property type="match status" value="1"/>
</dbReference>
<dbReference type="Proteomes" id="UP000050795">
    <property type="component" value="Unassembled WGS sequence"/>
</dbReference>
<evidence type="ECO:0000259" key="14">
    <source>
        <dbReference type="PROSITE" id="PS50011"/>
    </source>
</evidence>
<reference evidence="16" key="2">
    <citation type="submission" date="2023-11" db="UniProtKB">
        <authorList>
            <consortium name="WormBaseParasite"/>
        </authorList>
    </citation>
    <scope>IDENTIFICATION</scope>
</reference>
<comment type="catalytic activity">
    <reaction evidence="11">
        <text>L-tyrosyl-[protein] + ATP = O-phospho-L-tyrosyl-[protein] + ADP + H(+)</text>
        <dbReference type="Rhea" id="RHEA:10596"/>
        <dbReference type="Rhea" id="RHEA-COMP:10136"/>
        <dbReference type="Rhea" id="RHEA-COMP:20101"/>
        <dbReference type="ChEBI" id="CHEBI:15378"/>
        <dbReference type="ChEBI" id="CHEBI:30616"/>
        <dbReference type="ChEBI" id="CHEBI:46858"/>
        <dbReference type="ChEBI" id="CHEBI:61978"/>
        <dbReference type="ChEBI" id="CHEBI:456216"/>
        <dbReference type="EC" id="2.7.12.1"/>
    </reaction>
</comment>
<keyword evidence="8 12" id="KW-0067">ATP-binding</keyword>